<dbReference type="Gene3D" id="3.40.710.10">
    <property type="entry name" value="DD-peptidase/beta-lactamase superfamily"/>
    <property type="match status" value="1"/>
</dbReference>
<reference evidence="4 5" key="1">
    <citation type="submission" date="2018-03" db="EMBL/GenBank/DDBJ databases">
        <title>Genomic Encyclopedia of Archaeal and Bacterial Type Strains, Phase II (KMG-II): from individual species to whole genera.</title>
        <authorList>
            <person name="Goeker M."/>
        </authorList>
    </citation>
    <scope>NUCLEOTIDE SEQUENCE [LARGE SCALE GENOMIC DNA]</scope>
    <source>
        <strain evidence="4 5">DSM 25027</strain>
    </source>
</reference>
<evidence type="ECO:0000256" key="1">
    <source>
        <dbReference type="ARBA" id="ARBA00004370"/>
    </source>
</evidence>
<comment type="subcellular location">
    <subcellularLocation>
        <location evidence="1">Membrane</location>
    </subcellularLocation>
</comment>
<dbReference type="InterPro" id="IPR050491">
    <property type="entry name" value="AmpC-like"/>
</dbReference>
<comment type="caution">
    <text evidence="4">The sequence shown here is derived from an EMBL/GenBank/DDBJ whole genome shotgun (WGS) entry which is preliminary data.</text>
</comment>
<dbReference type="EMBL" id="PVYX01000002">
    <property type="protein sequence ID" value="PRX54622.1"/>
    <property type="molecule type" value="Genomic_DNA"/>
</dbReference>
<dbReference type="PANTHER" id="PTHR46825">
    <property type="entry name" value="D-ALANYL-D-ALANINE-CARBOXYPEPTIDASE/ENDOPEPTIDASE AMPH"/>
    <property type="match status" value="1"/>
</dbReference>
<keyword evidence="5" id="KW-1185">Reference proteome</keyword>
<dbReference type="InterPro" id="IPR001466">
    <property type="entry name" value="Beta-lactam-related"/>
</dbReference>
<dbReference type="Pfam" id="PF00144">
    <property type="entry name" value="Beta-lactamase"/>
    <property type="match status" value="1"/>
</dbReference>
<evidence type="ECO:0000313" key="4">
    <source>
        <dbReference type="EMBL" id="PRX54622.1"/>
    </source>
</evidence>
<feature type="domain" description="Beta-lactamase-related" evidence="3">
    <location>
        <begin position="40"/>
        <end position="333"/>
    </location>
</feature>
<name>A0A2T0MB31_9FLAO</name>
<evidence type="ECO:0000256" key="2">
    <source>
        <dbReference type="ARBA" id="ARBA00023136"/>
    </source>
</evidence>
<organism evidence="4 5">
    <name type="scientific">Flagellimonas meridianipacifica</name>
    <dbReference type="NCBI Taxonomy" id="1080225"/>
    <lineage>
        <taxon>Bacteria</taxon>
        <taxon>Pseudomonadati</taxon>
        <taxon>Bacteroidota</taxon>
        <taxon>Flavobacteriia</taxon>
        <taxon>Flavobacteriales</taxon>
        <taxon>Flavobacteriaceae</taxon>
        <taxon>Flagellimonas</taxon>
    </lineage>
</organism>
<evidence type="ECO:0000313" key="5">
    <source>
        <dbReference type="Proteomes" id="UP000237640"/>
    </source>
</evidence>
<keyword evidence="2" id="KW-0472">Membrane</keyword>
<dbReference type="SUPFAM" id="SSF56601">
    <property type="entry name" value="beta-lactamase/transpeptidase-like"/>
    <property type="match status" value="1"/>
</dbReference>
<dbReference type="GO" id="GO:0016020">
    <property type="term" value="C:membrane"/>
    <property type="evidence" value="ECO:0007669"/>
    <property type="project" value="UniProtKB-SubCell"/>
</dbReference>
<dbReference type="InterPro" id="IPR012338">
    <property type="entry name" value="Beta-lactam/transpept-like"/>
</dbReference>
<proteinExistence type="predicted"/>
<protein>
    <submittedName>
        <fullName evidence="4">CubicO group peptidase (Beta-lactamase class C family)</fullName>
    </submittedName>
</protein>
<dbReference type="AlphaFoldDB" id="A0A2T0MB31"/>
<sequence length="336" mass="38865">MKRLITLPLLCIVLLTGSCQYKSIDEYIQKQYLDGELNGNILVVRGDTILYENSFGIAHPKTKEPLTAAHRFNVGSIYKEFPGVAIMQLFEKGRLKLDDKVSYYLNDLPVWASSIGIKQLFKYTSGLPKVPWDNYIGSNNPITEELVLNDLRKEELVFEPGSDYLYSNYNPLLLTLIVEKVTGRSFEDYVQEHIFEAAKMTDSYFAKQTPYKDEKSPAVAFDVDFNLDSYLIQEPKFLMSFTTQDLYQWLYHLHNHQIISKESVKLLSERAGAQSPLGVLEWDNDTLEVHHHHGESGNYEAVIRYYPKDDLYIVILKNQKYENVSDMADNIHRILR</sequence>
<dbReference type="PANTHER" id="PTHR46825:SF11">
    <property type="entry name" value="PENICILLIN-BINDING PROTEIN 4"/>
    <property type="match status" value="1"/>
</dbReference>
<dbReference type="Proteomes" id="UP000237640">
    <property type="component" value="Unassembled WGS sequence"/>
</dbReference>
<dbReference type="RefSeq" id="WP_106145913.1">
    <property type="nucleotide sequence ID" value="NZ_PVYX01000002.1"/>
</dbReference>
<accession>A0A2T0MB31</accession>
<dbReference type="OrthoDB" id="9793489at2"/>
<evidence type="ECO:0000259" key="3">
    <source>
        <dbReference type="Pfam" id="PF00144"/>
    </source>
</evidence>
<gene>
    <name evidence="4" type="ORF">CLV81_3024</name>
</gene>
<dbReference type="PROSITE" id="PS51257">
    <property type="entry name" value="PROKAR_LIPOPROTEIN"/>
    <property type="match status" value="1"/>
</dbReference>